<dbReference type="GO" id="GO:0007623">
    <property type="term" value="P:circadian rhythm"/>
    <property type="evidence" value="ECO:0007669"/>
    <property type="project" value="InterPro"/>
</dbReference>
<dbReference type="Pfam" id="PF09421">
    <property type="entry name" value="FRQ"/>
    <property type="match status" value="1"/>
</dbReference>
<evidence type="ECO:0000256" key="1">
    <source>
        <dbReference type="SAM" id="MobiDB-lite"/>
    </source>
</evidence>
<dbReference type="EMBL" id="JAVRRJ010000010">
    <property type="protein sequence ID" value="KAK5081353.1"/>
    <property type="molecule type" value="Genomic_DNA"/>
</dbReference>
<reference evidence="2 3" key="1">
    <citation type="submission" date="2023-08" db="EMBL/GenBank/DDBJ databases">
        <title>Black Yeasts Isolated from many extreme environments.</title>
        <authorList>
            <person name="Coleine C."/>
            <person name="Stajich J.E."/>
            <person name="Selbmann L."/>
        </authorList>
    </citation>
    <scope>NUCLEOTIDE SEQUENCE [LARGE SCALE GENOMIC DNA]</scope>
    <source>
        <strain evidence="2 3">CCFEE 5910</strain>
    </source>
</reference>
<feature type="compositionally biased region" description="Basic and acidic residues" evidence="1">
    <location>
        <begin position="370"/>
        <end position="389"/>
    </location>
</feature>
<evidence type="ECO:0008006" key="4">
    <source>
        <dbReference type="Google" id="ProtNLM"/>
    </source>
</evidence>
<evidence type="ECO:0000313" key="3">
    <source>
        <dbReference type="Proteomes" id="UP001309876"/>
    </source>
</evidence>
<feature type="compositionally biased region" description="Basic residues" evidence="1">
    <location>
        <begin position="1"/>
        <end position="10"/>
    </location>
</feature>
<dbReference type="GO" id="GO:0006355">
    <property type="term" value="P:regulation of DNA-templated transcription"/>
    <property type="evidence" value="ECO:0007669"/>
    <property type="project" value="InterPro"/>
</dbReference>
<dbReference type="GO" id="GO:0005737">
    <property type="term" value="C:cytoplasm"/>
    <property type="evidence" value="ECO:0007669"/>
    <property type="project" value="InterPro"/>
</dbReference>
<feature type="compositionally biased region" description="Acidic residues" evidence="1">
    <location>
        <begin position="852"/>
        <end position="862"/>
    </location>
</feature>
<feature type="region of interest" description="Disordered" evidence="1">
    <location>
        <begin position="199"/>
        <end position="265"/>
    </location>
</feature>
<dbReference type="InterPro" id="IPR018554">
    <property type="entry name" value="FRQ"/>
</dbReference>
<feature type="region of interest" description="Disordered" evidence="1">
    <location>
        <begin position="491"/>
        <end position="566"/>
    </location>
</feature>
<feature type="compositionally biased region" description="Acidic residues" evidence="1">
    <location>
        <begin position="810"/>
        <end position="821"/>
    </location>
</feature>
<sequence>MNMPHPRRTPPRNAVIDTGTQDRRKRQKLSHTPEPETCRQNPQTIGDEVPRSVRVLTNQESGESGSSDRSASKWFDNAAHKAMPAQYGSPEVDDEPPFYMDSRADYVPTNFVASYSDRIFGGRPSQMGSENEDLRGVIDDLTVENKRLKHMLRSQKSSRPASSVASQQQDKLFEVRMHGLPAAKRKELEYLLKNFATSLHGSAGPKSGSTSQTPSSAPDSGQGAPARILRTDSGYGSNSVSGKDGSNDPKLNTLQRSSKNKTVKTYLQDIPDTLLPRRNPMMSERAKQAIIVRRLEQLFTGRTAGPGNHDQPIQQQEISHSAARADRLQDLGNNRKRKAEGSREAHVMPADPPTSLDAVDDVESGGANKSLKEDAAKRVDPPEQRPTRPLDLDINRAQVAADNLSYIRHLGLSSSRPGIVDDEHSSWIFLNLLSGLAQLHTLNVTPDQVRKAIQKLSNRFEVSKDGHKIRWIGGSEGTKFSAEDEKEIENAELHSQEVTEDAGTGGDGSSRSKTSNSTSNAAITSHTPSEDKASGLHTSSGSHGQNLTTSALSNPPTSSDLSKPLKTSSAFDYKPIRFRGNMQVEYDDVGSDESFDSHSGDSSGLVHALSASNLNQQTKEEGPITFFNNPYFCSDFSSDKEPSNMLTPRPVIIGETLGEPVPAHLCESPLRYHDATYFTTHFAPKPFDADLLSTADRERFDKSLPKLPVLEPIPEAGEAETVPMEMQACGLGGTTPEDNFALDVKVIRTVLPSTGPGAVFQTLPFSRRRLPSKFHTTISGCQKLDLLPPKLPPPSYVFFTSSSSSHTGGTDEDELSDDGDSSDTSSAPQVDEEYPAPPAFLQKFSHSSGGEQAEDEDDDDDSSEIDMLAIARQANPEQIAEQERVYMLTQPGYRPRAIAGSLAATVGASQSTTSIRDGPAIPSTRSEYSSRRVEGSDDGMEDA</sequence>
<keyword evidence="3" id="KW-1185">Reference proteome</keyword>
<feature type="region of interest" description="Disordered" evidence="1">
    <location>
        <begin position="904"/>
        <end position="943"/>
    </location>
</feature>
<evidence type="ECO:0000313" key="2">
    <source>
        <dbReference type="EMBL" id="KAK5081353.1"/>
    </source>
</evidence>
<dbReference type="Proteomes" id="UP001309876">
    <property type="component" value="Unassembled WGS sequence"/>
</dbReference>
<accession>A0AAN7STW3</accession>
<feature type="region of interest" description="Disordered" evidence="1">
    <location>
        <begin position="797"/>
        <end position="862"/>
    </location>
</feature>
<gene>
    <name evidence="2" type="ORF">LTR05_008147</name>
</gene>
<feature type="compositionally biased region" description="Polar residues" evidence="1">
    <location>
        <begin position="207"/>
        <end position="219"/>
    </location>
</feature>
<feature type="compositionally biased region" description="Polar residues" evidence="1">
    <location>
        <begin position="536"/>
        <end position="566"/>
    </location>
</feature>
<organism evidence="2 3">
    <name type="scientific">Lithohypha guttulata</name>
    <dbReference type="NCBI Taxonomy" id="1690604"/>
    <lineage>
        <taxon>Eukaryota</taxon>
        <taxon>Fungi</taxon>
        <taxon>Dikarya</taxon>
        <taxon>Ascomycota</taxon>
        <taxon>Pezizomycotina</taxon>
        <taxon>Eurotiomycetes</taxon>
        <taxon>Chaetothyriomycetidae</taxon>
        <taxon>Chaetothyriales</taxon>
        <taxon>Trichomeriaceae</taxon>
        <taxon>Lithohypha</taxon>
    </lineage>
</organism>
<comment type="caution">
    <text evidence="2">The sequence shown here is derived from an EMBL/GenBank/DDBJ whole genome shotgun (WGS) entry which is preliminary data.</text>
</comment>
<feature type="compositionally biased region" description="Low complexity" evidence="1">
    <location>
        <begin position="509"/>
        <end position="527"/>
    </location>
</feature>
<name>A0AAN7STW3_9EURO</name>
<feature type="region of interest" description="Disordered" evidence="1">
    <location>
        <begin position="301"/>
        <end position="322"/>
    </location>
</feature>
<feature type="region of interest" description="Disordered" evidence="1">
    <location>
        <begin position="335"/>
        <end position="389"/>
    </location>
</feature>
<proteinExistence type="predicted"/>
<feature type="region of interest" description="Disordered" evidence="1">
    <location>
        <begin position="1"/>
        <end position="75"/>
    </location>
</feature>
<dbReference type="AlphaFoldDB" id="A0AAN7STW3"/>
<protein>
    <recommendedName>
        <fullName evidence="4">Frequency clock protein</fullName>
    </recommendedName>
</protein>
<dbReference type="GO" id="GO:0005634">
    <property type="term" value="C:nucleus"/>
    <property type="evidence" value="ECO:0007669"/>
    <property type="project" value="InterPro"/>
</dbReference>